<dbReference type="OrthoDB" id="9812708at2"/>
<evidence type="ECO:0000256" key="1">
    <source>
        <dbReference type="ARBA" id="ARBA00022737"/>
    </source>
</evidence>
<dbReference type="PANTHER" id="PTHR24188">
    <property type="entry name" value="ANKYRIN REPEAT PROTEIN"/>
    <property type="match status" value="1"/>
</dbReference>
<gene>
    <name evidence="4" type="ORF">FG384_17640</name>
</gene>
<dbReference type="AlphaFoldDB" id="A0A544TJC2"/>
<dbReference type="PROSITE" id="PS50297">
    <property type="entry name" value="ANK_REP_REGION"/>
    <property type="match status" value="2"/>
</dbReference>
<feature type="repeat" description="ANK" evidence="3">
    <location>
        <begin position="113"/>
        <end position="145"/>
    </location>
</feature>
<dbReference type="PANTHER" id="PTHR24188:SF29">
    <property type="entry name" value="GH09064P"/>
    <property type="match status" value="1"/>
</dbReference>
<feature type="repeat" description="ANK" evidence="3">
    <location>
        <begin position="180"/>
        <end position="217"/>
    </location>
</feature>
<evidence type="ECO:0000313" key="4">
    <source>
        <dbReference type="EMBL" id="TQR17523.1"/>
    </source>
</evidence>
<sequence>MVTPTKIIRIKWLAVIIGLILILQGCNSNKGDESIIQAKESEIVKVGIDEELLRAAERGETETIRNLIKESVNINVQDSNGRTSVMIATYNNDVETAKVLMEAGANVNIQDNMKNTPFLYAGAEGYLEILKLTIDSGADPSITNRYGGTALIPASEHGYVDVIKVLLTQTKIDVNHINNLGWTALMEAIILNNGNETQQQAVQLLIDHGADVNIPDKNNVTPLQHAREKGFKEIEQILLKAGAK</sequence>
<reference evidence="4 5" key="1">
    <citation type="submission" date="2019-06" db="EMBL/GenBank/DDBJ databases">
        <title>Psychrobacillus vulpis sp. nov., a new species isolated from feces of a red fox that inhabits in The Tablas de Daimiel Natural Park, Albacete, Spain.</title>
        <authorList>
            <person name="Rodriguez M."/>
            <person name="Reina J.C."/>
            <person name="Bejar V."/>
            <person name="Llamas I."/>
        </authorList>
    </citation>
    <scope>NUCLEOTIDE SEQUENCE [LARGE SCALE GENOMIC DNA]</scope>
    <source>
        <strain evidence="4 5">Z8</strain>
    </source>
</reference>
<dbReference type="PROSITE" id="PS50088">
    <property type="entry name" value="ANK_REPEAT"/>
    <property type="match status" value="4"/>
</dbReference>
<dbReference type="EMBL" id="VDGI01000026">
    <property type="protein sequence ID" value="TQR17523.1"/>
    <property type="molecule type" value="Genomic_DNA"/>
</dbReference>
<keyword evidence="2 3" id="KW-0040">ANK repeat</keyword>
<comment type="caution">
    <text evidence="4">The sequence shown here is derived from an EMBL/GenBank/DDBJ whole genome shotgun (WGS) entry which is preliminary data.</text>
</comment>
<keyword evidence="1" id="KW-0677">Repeat</keyword>
<dbReference type="Pfam" id="PF12796">
    <property type="entry name" value="Ank_2"/>
    <property type="match status" value="2"/>
</dbReference>
<dbReference type="Proteomes" id="UP000316626">
    <property type="component" value="Unassembled WGS sequence"/>
</dbReference>
<proteinExistence type="predicted"/>
<name>A0A544TJC2_9BACI</name>
<dbReference type="InterPro" id="IPR002110">
    <property type="entry name" value="Ankyrin_rpt"/>
</dbReference>
<dbReference type="PROSITE" id="PS51257">
    <property type="entry name" value="PROKAR_LIPOPROTEIN"/>
    <property type="match status" value="1"/>
</dbReference>
<dbReference type="InterPro" id="IPR036770">
    <property type="entry name" value="Ankyrin_rpt-contain_sf"/>
</dbReference>
<evidence type="ECO:0000256" key="2">
    <source>
        <dbReference type="ARBA" id="ARBA00023043"/>
    </source>
</evidence>
<protein>
    <submittedName>
        <fullName evidence="4">Uncharacterized protein</fullName>
    </submittedName>
</protein>
<keyword evidence="5" id="KW-1185">Reference proteome</keyword>
<evidence type="ECO:0000313" key="5">
    <source>
        <dbReference type="Proteomes" id="UP000316626"/>
    </source>
</evidence>
<dbReference type="Gene3D" id="1.25.40.20">
    <property type="entry name" value="Ankyrin repeat-containing domain"/>
    <property type="match status" value="1"/>
</dbReference>
<dbReference type="SUPFAM" id="SSF48403">
    <property type="entry name" value="Ankyrin repeat"/>
    <property type="match status" value="1"/>
</dbReference>
<dbReference type="PRINTS" id="PR01415">
    <property type="entry name" value="ANKYRIN"/>
</dbReference>
<feature type="repeat" description="ANK" evidence="3">
    <location>
        <begin position="218"/>
        <end position="244"/>
    </location>
</feature>
<feature type="repeat" description="ANK" evidence="3">
    <location>
        <begin position="80"/>
        <end position="112"/>
    </location>
</feature>
<dbReference type="RefSeq" id="WP_142644006.1">
    <property type="nucleotide sequence ID" value="NZ_VDGI01000026.1"/>
</dbReference>
<accession>A0A544TJC2</accession>
<evidence type="ECO:0000256" key="3">
    <source>
        <dbReference type="PROSITE-ProRule" id="PRU00023"/>
    </source>
</evidence>
<organism evidence="4 5">
    <name type="scientific">Psychrobacillus vulpis</name>
    <dbReference type="NCBI Taxonomy" id="2325572"/>
    <lineage>
        <taxon>Bacteria</taxon>
        <taxon>Bacillati</taxon>
        <taxon>Bacillota</taxon>
        <taxon>Bacilli</taxon>
        <taxon>Bacillales</taxon>
        <taxon>Bacillaceae</taxon>
        <taxon>Psychrobacillus</taxon>
    </lineage>
</organism>
<dbReference type="SMART" id="SM00248">
    <property type="entry name" value="ANK"/>
    <property type="match status" value="5"/>
</dbReference>